<dbReference type="PANTHER" id="PTHR22683:SF1">
    <property type="entry name" value="TYPE VII SECRETION SYSTEM PROTEIN ESSC"/>
    <property type="match status" value="1"/>
</dbReference>
<feature type="domain" description="FtsK" evidence="6">
    <location>
        <begin position="359"/>
        <end position="559"/>
    </location>
</feature>
<evidence type="ECO:0000256" key="4">
    <source>
        <dbReference type="PROSITE-ProRule" id="PRU00289"/>
    </source>
</evidence>
<dbReference type="InterPro" id="IPR002543">
    <property type="entry name" value="FtsK_dom"/>
</dbReference>
<keyword evidence="8" id="KW-1185">Reference proteome</keyword>
<evidence type="ECO:0000313" key="8">
    <source>
        <dbReference type="Proteomes" id="UP000193484"/>
    </source>
</evidence>
<evidence type="ECO:0000256" key="1">
    <source>
        <dbReference type="ARBA" id="ARBA00022737"/>
    </source>
</evidence>
<dbReference type="EMBL" id="LQOJ01000010">
    <property type="protein sequence ID" value="ORV09156.1"/>
    <property type="molecule type" value="Genomic_DNA"/>
</dbReference>
<dbReference type="AlphaFoldDB" id="A0A1X1RLS1"/>
<dbReference type="STRING" id="1793.AWC04_01630"/>
<dbReference type="SMART" id="SM00382">
    <property type="entry name" value="AAA"/>
    <property type="match status" value="3"/>
</dbReference>
<dbReference type="PANTHER" id="PTHR22683">
    <property type="entry name" value="SPORULATION PROTEIN RELATED"/>
    <property type="match status" value="1"/>
</dbReference>
<evidence type="ECO:0000313" key="7">
    <source>
        <dbReference type="EMBL" id="ORV09156.1"/>
    </source>
</evidence>
<keyword evidence="2 4" id="KW-0547">Nucleotide-binding</keyword>
<feature type="transmembrane region" description="Helical" evidence="5">
    <location>
        <begin position="12"/>
        <end position="33"/>
    </location>
</feature>
<dbReference type="GO" id="GO:0003677">
    <property type="term" value="F:DNA binding"/>
    <property type="evidence" value="ECO:0007669"/>
    <property type="project" value="InterPro"/>
</dbReference>
<keyword evidence="3 4" id="KW-0067">ATP-binding</keyword>
<dbReference type="InterPro" id="IPR027417">
    <property type="entry name" value="P-loop_NTPase"/>
</dbReference>
<keyword evidence="5" id="KW-0472">Membrane</keyword>
<dbReference type="NCBIfam" id="TIGR03925">
    <property type="entry name" value="T7SS_EccC_b"/>
    <property type="match status" value="1"/>
</dbReference>
<dbReference type="SUPFAM" id="SSF52540">
    <property type="entry name" value="P-loop containing nucleoside triphosphate hydrolases"/>
    <property type="match status" value="3"/>
</dbReference>
<reference evidence="7 8" key="1">
    <citation type="submission" date="2016-01" db="EMBL/GenBank/DDBJ databases">
        <title>The new phylogeny of the genus Mycobacterium.</title>
        <authorList>
            <person name="Tarcisio F."/>
            <person name="Conor M."/>
            <person name="Antonella G."/>
            <person name="Elisabetta G."/>
            <person name="Giulia F.S."/>
            <person name="Sara T."/>
            <person name="Anna F."/>
            <person name="Clotilde B."/>
            <person name="Roberto B."/>
            <person name="Veronica D.S."/>
            <person name="Fabio R."/>
            <person name="Monica P."/>
            <person name="Olivier J."/>
            <person name="Enrico T."/>
            <person name="Nicola S."/>
        </authorList>
    </citation>
    <scope>NUCLEOTIDE SEQUENCE [LARGE SCALE GENOMIC DNA]</scope>
    <source>
        <strain evidence="7 8">DSM 44179</strain>
    </source>
</reference>
<feature type="binding site" evidence="4">
    <location>
        <begin position="382"/>
        <end position="389"/>
    </location>
    <ligand>
        <name>ATP</name>
        <dbReference type="ChEBI" id="CHEBI:30616"/>
    </ligand>
</feature>
<accession>A0A1X1RLS1</accession>
<gene>
    <name evidence="7" type="ORF">AWC04_01630</name>
</gene>
<protein>
    <recommendedName>
        <fullName evidence="6">FtsK domain-containing protein</fullName>
    </recommendedName>
</protein>
<evidence type="ECO:0000256" key="3">
    <source>
        <dbReference type="ARBA" id="ARBA00022840"/>
    </source>
</evidence>
<evidence type="ECO:0000256" key="2">
    <source>
        <dbReference type="ARBA" id="ARBA00022741"/>
    </source>
</evidence>
<evidence type="ECO:0000259" key="6">
    <source>
        <dbReference type="PROSITE" id="PS50901"/>
    </source>
</evidence>
<keyword evidence="5" id="KW-1133">Transmembrane helix</keyword>
<feature type="transmembrane region" description="Helical" evidence="5">
    <location>
        <begin position="39"/>
        <end position="56"/>
    </location>
</feature>
<feature type="binding site" evidence="4">
    <location>
        <begin position="699"/>
        <end position="706"/>
    </location>
    <ligand>
        <name>ATP</name>
        <dbReference type="ChEBI" id="CHEBI:30616"/>
    </ligand>
</feature>
<keyword evidence="1" id="KW-0677">Repeat</keyword>
<dbReference type="PROSITE" id="PS50901">
    <property type="entry name" value="FTSK"/>
    <property type="match status" value="2"/>
</dbReference>
<organism evidence="7 8">
    <name type="scientific">Mycolicibacterium fallax</name>
    <name type="common">Mycobacterium fallax</name>
    <dbReference type="NCBI Taxonomy" id="1793"/>
    <lineage>
        <taxon>Bacteria</taxon>
        <taxon>Bacillati</taxon>
        <taxon>Actinomycetota</taxon>
        <taxon>Actinomycetes</taxon>
        <taxon>Mycobacteriales</taxon>
        <taxon>Mycobacteriaceae</taxon>
        <taxon>Mycolicibacterium</taxon>
    </lineage>
</organism>
<dbReference type="InterPro" id="IPR003593">
    <property type="entry name" value="AAA+_ATPase"/>
</dbReference>
<dbReference type="InterPro" id="IPR023837">
    <property type="entry name" value="EccCb-like_Actinobacteria"/>
</dbReference>
<proteinExistence type="predicted"/>
<evidence type="ECO:0000256" key="5">
    <source>
        <dbReference type="SAM" id="Phobius"/>
    </source>
</evidence>
<dbReference type="Proteomes" id="UP000193484">
    <property type="component" value="Unassembled WGS sequence"/>
</dbReference>
<dbReference type="Gene3D" id="3.40.50.300">
    <property type="entry name" value="P-loop containing nucleotide triphosphate hydrolases"/>
    <property type="match status" value="5"/>
</dbReference>
<dbReference type="GO" id="GO:0005524">
    <property type="term" value="F:ATP binding"/>
    <property type="evidence" value="ECO:0007669"/>
    <property type="project" value="UniProtKB-UniRule"/>
</dbReference>
<dbReference type="InterPro" id="IPR050206">
    <property type="entry name" value="FtsK/SpoIIIE/SftA"/>
</dbReference>
<dbReference type="Pfam" id="PF01580">
    <property type="entry name" value="FtsK_SpoIIIE"/>
    <property type="match status" value="2"/>
</dbReference>
<keyword evidence="5" id="KW-0812">Transmembrane</keyword>
<name>A0A1X1RLS1_MYCFA</name>
<sequence length="1112" mass="115735">MRVPPVTRALPLLMVLSSIGMLAVLAGSGSPLAHNPVSLLFPVTMLGSALAGLAASGSRGQYRRDLDEQRRDYLAALAAAHRRLLDADAAQRNRLLARYPDPATLWAEPTDRAEPADPADPDFGHARIGLGAVAAEQPLPEPADAGDPVARDAFGAVLRAHRSVPAAPVAVPLAAGTVIAVAGDPQHTRALLRAMVCGIAARHRPTDLAIAAVVTETTRPQWEWLKWLPHADPPLYPDPAAARRGATGPLLLVCDTDTGTAGQPGPLPGACILAVAPPGDEHAGPRDAARRSLAVTPEWVRAAGLGPLPGAVPDLLDSATAAACARRLAADPRRPRTDWPDLLERAGDLRVPLGRGSDGAPAFLDIKEAAAGGMGPHGLCVGATGSGKSELLRTITLGMIAAHHPDELNLALIDFKGGATFLDLDGTGHTAAVITNLADEAHLVDRMAEALTGEINRRQQILREAGNLAGIADYRRARAGGAALTPLPTLLLIIDEFSELLAQHPEFAEVFAAIGRLGRSLGMHLLLATQRLEEGRLRGLESHLSYRICLRTLSAGESRAVLGSDAAYRLPNAPGAAYLQVGAADPVGFRAAYVSGPAPGDRPAALGRPQLFTAAARTTAATPAPTPAETVLARAAAVGARAHQIWLPPLRQSPALAELSQPAGALQVAIGLIDRVAEQRRGSWCVDLSGAQGNVAVIGGAHAGKSAAVATLIGALALRHGPDEICFCCVDFGGGALLELADLPQVAAVATRAQPDLVRRIVGHVEAELRRRDDGPGGGLRPGRLVLVIDGWSTLRAEFDALEPVITAIAGTGLSHGVHLILTAHRWADLRPGIKDQLGTRIELRLGEPLDSEIDRQRARAVPIGRPGAALAPDGLPATLARPAPAAELTGRLTARHNGARVAPVRLLPSLLPVAELPAATGAGIPIGVAEDDESSVATIDVENQPQLLVLGDAGTGKTALLRLLCLALARDPSRRFFLCDPRRTLAGVLAADRLAAEPGPDTVVVIDDHDLVGAAGSGALAGLVELLPRARDIGMPVLLARRSTGTGRASYEPLLAALREADPIGVQLGGNPEEPPVFERIRPRRLPPGRAVLLTRDGGQQLVQLAWSAPQ</sequence>
<comment type="caution">
    <text evidence="7">The sequence shown here is derived from an EMBL/GenBank/DDBJ whole genome shotgun (WGS) entry which is preliminary data.</text>
</comment>
<feature type="domain" description="FtsK" evidence="6">
    <location>
        <begin position="679"/>
        <end position="853"/>
    </location>
</feature>